<evidence type="ECO:0000313" key="1">
    <source>
        <dbReference type="EMBL" id="RBM04839.1"/>
    </source>
</evidence>
<dbReference type="SUPFAM" id="SSF159238">
    <property type="entry name" value="SO1590-like"/>
    <property type="match status" value="1"/>
</dbReference>
<reference evidence="1 2" key="1">
    <citation type="submission" date="2018-05" db="EMBL/GenBank/DDBJ databases">
        <title>Komagataeibacter cocois sp. nov., for a novel cellulose- producing strain isolated from coconut milk.</title>
        <authorList>
            <person name="Liu L."/>
            <person name="Wang Y."/>
            <person name="Liu S."/>
            <person name="Bi J."/>
            <person name="Chen H."/>
            <person name="Deng J."/>
            <person name="Zhang C."/>
            <person name="Hu Q."/>
            <person name="Li C."/>
        </authorList>
    </citation>
    <scope>NUCLEOTIDE SEQUENCE [LARGE SCALE GENOMIC DNA]</scope>
    <source>
        <strain evidence="1 2">WE7</strain>
    </source>
</reference>
<accession>A0A365YQ52</accession>
<name>A0A365YQ52_9PROT</name>
<dbReference type="Proteomes" id="UP000252680">
    <property type="component" value="Unassembled WGS sequence"/>
</dbReference>
<gene>
    <name evidence="1" type="ORF">NJLHNGOC_14890</name>
</gene>
<keyword evidence="2" id="KW-1185">Reference proteome</keyword>
<dbReference type="RefSeq" id="WP_113597052.1">
    <property type="nucleotide sequence ID" value="NZ_QEXL01000030.1"/>
</dbReference>
<dbReference type="InterPro" id="IPR023159">
    <property type="entry name" value="SO1590-like_sf"/>
</dbReference>
<protein>
    <submittedName>
        <fullName evidence="1">Uncharacterized protein</fullName>
    </submittedName>
</protein>
<dbReference type="AlphaFoldDB" id="A0A365YQ52"/>
<sequence length="62" mass="6652">MENEALGTFDVIFLRVSDGEGQIDSMSINKIFYGDLQGISVGKMLAFRGEITGSAGYVTMGL</sequence>
<proteinExistence type="predicted"/>
<evidence type="ECO:0000313" key="2">
    <source>
        <dbReference type="Proteomes" id="UP000252680"/>
    </source>
</evidence>
<organism evidence="1 2">
    <name type="scientific">Novacetimonas cocois</name>
    <dbReference type="NCBI Taxonomy" id="1747507"/>
    <lineage>
        <taxon>Bacteria</taxon>
        <taxon>Pseudomonadati</taxon>
        <taxon>Pseudomonadota</taxon>
        <taxon>Alphaproteobacteria</taxon>
        <taxon>Acetobacterales</taxon>
        <taxon>Acetobacteraceae</taxon>
        <taxon>Novacetimonas</taxon>
    </lineage>
</organism>
<comment type="caution">
    <text evidence="1">The sequence shown here is derived from an EMBL/GenBank/DDBJ whole genome shotgun (WGS) entry which is preliminary data.</text>
</comment>
<dbReference type="OrthoDB" id="69764at2"/>
<dbReference type="EMBL" id="QEXL01000030">
    <property type="protein sequence ID" value="RBM04839.1"/>
    <property type="molecule type" value="Genomic_DNA"/>
</dbReference>